<protein>
    <submittedName>
        <fullName evidence="2">Uncharacterized protein</fullName>
    </submittedName>
</protein>
<feature type="compositionally biased region" description="Gly residues" evidence="1">
    <location>
        <begin position="458"/>
        <end position="467"/>
    </location>
</feature>
<feature type="compositionally biased region" description="Basic and acidic residues" evidence="1">
    <location>
        <begin position="8"/>
        <end position="22"/>
    </location>
</feature>
<dbReference type="STRING" id="34475.A0A4Y9XKX8"/>
<evidence type="ECO:0000313" key="2">
    <source>
        <dbReference type="EMBL" id="TFY50338.1"/>
    </source>
</evidence>
<proteinExistence type="predicted"/>
<feature type="region of interest" description="Disordered" evidence="1">
    <location>
        <begin position="1"/>
        <end position="36"/>
    </location>
</feature>
<feature type="region of interest" description="Disordered" evidence="1">
    <location>
        <begin position="428"/>
        <end position="467"/>
    </location>
</feature>
<dbReference type="Proteomes" id="UP000298390">
    <property type="component" value="Unassembled WGS sequence"/>
</dbReference>
<organism evidence="2 3">
    <name type="scientific">Rhodofomes roseus</name>
    <dbReference type="NCBI Taxonomy" id="34475"/>
    <lineage>
        <taxon>Eukaryota</taxon>
        <taxon>Fungi</taxon>
        <taxon>Dikarya</taxon>
        <taxon>Basidiomycota</taxon>
        <taxon>Agaricomycotina</taxon>
        <taxon>Agaricomycetes</taxon>
        <taxon>Polyporales</taxon>
        <taxon>Rhodofomes</taxon>
    </lineage>
</organism>
<gene>
    <name evidence="2" type="ORF">EVJ58_g11090</name>
</gene>
<feature type="compositionally biased region" description="Gly residues" evidence="1">
    <location>
        <begin position="439"/>
        <end position="450"/>
    </location>
</feature>
<comment type="caution">
    <text evidence="2">The sequence shown here is derived from an EMBL/GenBank/DDBJ whole genome shotgun (WGS) entry which is preliminary data.</text>
</comment>
<name>A0A4Y9XKX8_9APHY</name>
<accession>A0A4Y9XKX8</accession>
<sequence length="467" mass="52154">MGSTSPHAQEKRVKRTRNERGETVVQAELQEHREHNSALEDEDLVMNPRLVKTMPKRPNAGPLVKTLYPWPDPNNPPTGFEHDPHSHRTRNVTPAPTIPKSRIAFTDAVFERLYLPLDSLVDNIREEQQTQIRANPGEFLAVVPFGAGAALFKEKPRLNNAVVGFLKTFRYPDAELKDSLDETLTAIIENGSPTKVEAAHRAKDNKNPDATGLQLVMPASRRTGTSRDKFARPWAMFLRGGSPRLREYLIYQQTFAIDKDLAFNVLKIEAKTPSWVLCNFKGDAVRKDQEEVIMKAIKEKLWMSDDFRHHATKVLTKARVPGDINAHTVYATSSFTLTFFENTDEKGNAATVVQLRGCPVASTDEELKDYHAIVRTTPYWIDNMILLQRAGEVSCQLCKAVTHPTYDCPFPKTEGWFGPKYDGAEKHAARVQKTAARGGKYGSQGRGGPSRGSANRGGLAGRGKGRK</sequence>
<dbReference type="EMBL" id="SEKV01001550">
    <property type="protein sequence ID" value="TFY50338.1"/>
    <property type="molecule type" value="Genomic_DNA"/>
</dbReference>
<dbReference type="AlphaFoldDB" id="A0A4Y9XKX8"/>
<evidence type="ECO:0000313" key="3">
    <source>
        <dbReference type="Proteomes" id="UP000298390"/>
    </source>
</evidence>
<reference evidence="2 3" key="1">
    <citation type="submission" date="2019-01" db="EMBL/GenBank/DDBJ databases">
        <title>Genome sequencing of the rare red list fungi Fomitopsis rosea.</title>
        <authorList>
            <person name="Buettner E."/>
            <person name="Kellner H."/>
        </authorList>
    </citation>
    <scope>NUCLEOTIDE SEQUENCE [LARGE SCALE GENOMIC DNA]</scope>
    <source>
        <strain evidence="2 3">DSM 105464</strain>
    </source>
</reference>
<evidence type="ECO:0000256" key="1">
    <source>
        <dbReference type="SAM" id="MobiDB-lite"/>
    </source>
</evidence>